<dbReference type="InterPro" id="IPR005119">
    <property type="entry name" value="LysR_subst-bd"/>
</dbReference>
<protein>
    <submittedName>
        <fullName evidence="6">LysR substrate-binding domain-containing protein</fullName>
    </submittedName>
</protein>
<dbReference type="InterPro" id="IPR036390">
    <property type="entry name" value="WH_DNA-bd_sf"/>
</dbReference>
<dbReference type="InterPro" id="IPR036388">
    <property type="entry name" value="WH-like_DNA-bd_sf"/>
</dbReference>
<reference evidence="6" key="1">
    <citation type="submission" date="2022-05" db="EMBL/GenBank/DDBJ databases">
        <title>Novel Pseudomonas spp. Isolated from a Rainbow Trout Aquaculture Facility.</title>
        <authorList>
            <person name="Testerman T."/>
            <person name="Graf J."/>
        </authorList>
    </citation>
    <scope>NUCLEOTIDE SEQUENCE</scope>
    <source>
        <strain evidence="6">ID1050</strain>
    </source>
</reference>
<dbReference type="Gene3D" id="3.40.190.290">
    <property type="match status" value="1"/>
</dbReference>
<dbReference type="PROSITE" id="PS50931">
    <property type="entry name" value="HTH_LYSR"/>
    <property type="match status" value="1"/>
</dbReference>
<evidence type="ECO:0000256" key="4">
    <source>
        <dbReference type="ARBA" id="ARBA00023163"/>
    </source>
</evidence>
<dbReference type="SUPFAM" id="SSF46785">
    <property type="entry name" value="Winged helix' DNA-binding domain"/>
    <property type="match status" value="1"/>
</dbReference>
<dbReference type="EMBL" id="JAMDHD010000022">
    <property type="protein sequence ID" value="MDD0986000.1"/>
    <property type="molecule type" value="Genomic_DNA"/>
</dbReference>
<proteinExistence type="inferred from homology"/>
<accession>A0ABT5NBT1</accession>
<keyword evidence="7" id="KW-1185">Reference proteome</keyword>
<dbReference type="RefSeq" id="WP_057959292.1">
    <property type="nucleotide sequence ID" value="NZ_CP077085.1"/>
</dbReference>
<keyword evidence="2" id="KW-0805">Transcription regulation</keyword>
<dbReference type="Gene3D" id="1.10.10.10">
    <property type="entry name" value="Winged helix-like DNA-binding domain superfamily/Winged helix DNA-binding domain"/>
    <property type="match status" value="1"/>
</dbReference>
<evidence type="ECO:0000313" key="7">
    <source>
        <dbReference type="Proteomes" id="UP001148189"/>
    </source>
</evidence>
<evidence type="ECO:0000256" key="2">
    <source>
        <dbReference type="ARBA" id="ARBA00023015"/>
    </source>
</evidence>
<evidence type="ECO:0000256" key="3">
    <source>
        <dbReference type="ARBA" id="ARBA00023125"/>
    </source>
</evidence>
<feature type="domain" description="HTH lysR-type" evidence="5">
    <location>
        <begin position="2"/>
        <end position="59"/>
    </location>
</feature>
<dbReference type="InterPro" id="IPR058163">
    <property type="entry name" value="LysR-type_TF_proteobact-type"/>
</dbReference>
<keyword evidence="3" id="KW-0238">DNA-binding</keyword>
<evidence type="ECO:0000259" key="5">
    <source>
        <dbReference type="PROSITE" id="PS50931"/>
    </source>
</evidence>
<dbReference type="Proteomes" id="UP001148189">
    <property type="component" value="Unassembled WGS sequence"/>
</dbReference>
<keyword evidence="4" id="KW-0804">Transcription</keyword>
<dbReference type="InterPro" id="IPR000847">
    <property type="entry name" value="LysR_HTH_N"/>
</dbReference>
<comment type="similarity">
    <text evidence="1">Belongs to the LysR transcriptional regulatory family.</text>
</comment>
<dbReference type="PANTHER" id="PTHR30537:SF31">
    <property type="entry name" value="TRANSCRIPTIONAL REGULATOR, LYSR FAMILY"/>
    <property type="match status" value="1"/>
</dbReference>
<comment type="caution">
    <text evidence="6">The sequence shown here is derived from an EMBL/GenBank/DDBJ whole genome shotgun (WGS) entry which is preliminary data.</text>
</comment>
<sequence length="313" mass="34334">MFDLNELFLYAKVVEHGGFAAAGRALNMPKSTLSRRVSQLEARLGARLIQRSTRQFQVTDIGQAYYRHCVAMTAEAESAEELIAFNKAEPRGVIRLSCTTALLNYWVAPMLGQFMAQCPSVELNVKSFNRKVDVISEGYDIALNLCFPPLESSDLVMKLLARSPQVLVASPAFLQAHPLPLLPADLSGLPTINWGSPLLQYTWGLTGPEGMRAEICHTPRLVSDDMPTLKSAVLLGVGIANLPLAVVKDEIDDGRLVSLLPDWQPTEGVISAVFPSRRGLLPSVRTLIDFLAQAFEKHQQSQAARTSNFDESS</sequence>
<evidence type="ECO:0000256" key="1">
    <source>
        <dbReference type="ARBA" id="ARBA00009437"/>
    </source>
</evidence>
<dbReference type="CDD" id="cd08473">
    <property type="entry name" value="PBP2_CrgA_like_4"/>
    <property type="match status" value="1"/>
</dbReference>
<organism evidence="6 7">
    <name type="scientific">Pseudomonas shahriarae</name>
    <dbReference type="NCBI Taxonomy" id="2745512"/>
    <lineage>
        <taxon>Bacteria</taxon>
        <taxon>Pseudomonadati</taxon>
        <taxon>Pseudomonadota</taxon>
        <taxon>Gammaproteobacteria</taxon>
        <taxon>Pseudomonadales</taxon>
        <taxon>Pseudomonadaceae</taxon>
        <taxon>Pseudomonas</taxon>
    </lineage>
</organism>
<name>A0ABT5NBT1_9PSED</name>
<dbReference type="Pfam" id="PF00126">
    <property type="entry name" value="HTH_1"/>
    <property type="match status" value="1"/>
</dbReference>
<dbReference type="GeneID" id="97825844"/>
<dbReference type="PANTHER" id="PTHR30537">
    <property type="entry name" value="HTH-TYPE TRANSCRIPTIONAL REGULATOR"/>
    <property type="match status" value="1"/>
</dbReference>
<evidence type="ECO:0000313" key="6">
    <source>
        <dbReference type="EMBL" id="MDD0986000.1"/>
    </source>
</evidence>
<dbReference type="Pfam" id="PF03466">
    <property type="entry name" value="LysR_substrate"/>
    <property type="match status" value="1"/>
</dbReference>
<gene>
    <name evidence="6" type="ORF">M5G21_13665</name>
</gene>
<dbReference type="SUPFAM" id="SSF53850">
    <property type="entry name" value="Periplasmic binding protein-like II"/>
    <property type="match status" value="1"/>
</dbReference>